<keyword evidence="9" id="KW-1185">Reference proteome</keyword>
<evidence type="ECO:0000313" key="9">
    <source>
        <dbReference type="Proteomes" id="UP001629246"/>
    </source>
</evidence>
<dbReference type="PANTHER" id="PTHR32309">
    <property type="entry name" value="TYROSINE-PROTEIN KINASE"/>
    <property type="match status" value="1"/>
</dbReference>
<keyword evidence="5 6" id="KW-0472">Membrane</keyword>
<reference evidence="8 9" key="1">
    <citation type="journal article" date="2024" name="Chem. Sci.">
        <title>Discovery of megapolipeptins by genome mining of a Burkholderiales bacteria collection.</title>
        <authorList>
            <person name="Paulo B.S."/>
            <person name="Recchia M.J.J."/>
            <person name="Lee S."/>
            <person name="Fergusson C.H."/>
            <person name="Romanowski S.B."/>
            <person name="Hernandez A."/>
            <person name="Krull N."/>
            <person name="Liu D.Y."/>
            <person name="Cavanagh H."/>
            <person name="Bos A."/>
            <person name="Gray C.A."/>
            <person name="Murphy B.T."/>
            <person name="Linington R.G."/>
            <person name="Eustaquio A.S."/>
        </authorList>
    </citation>
    <scope>NUCLEOTIDE SEQUENCE [LARGE SCALE GENOMIC DNA]</scope>
    <source>
        <strain evidence="8 9">RL21-008-BIB-A</strain>
    </source>
</reference>
<dbReference type="Proteomes" id="UP001629246">
    <property type="component" value="Unassembled WGS sequence"/>
</dbReference>
<evidence type="ECO:0000256" key="2">
    <source>
        <dbReference type="ARBA" id="ARBA00022475"/>
    </source>
</evidence>
<evidence type="ECO:0000256" key="6">
    <source>
        <dbReference type="SAM" id="Phobius"/>
    </source>
</evidence>
<comment type="caution">
    <text evidence="8">The sequence shown here is derived from an EMBL/GenBank/DDBJ whole genome shotgun (WGS) entry which is preliminary data.</text>
</comment>
<dbReference type="EMBL" id="JAQQFM010000004">
    <property type="protein sequence ID" value="MFL9924587.1"/>
    <property type="molecule type" value="Genomic_DNA"/>
</dbReference>
<feature type="domain" description="Polysaccharide chain length determinant N-terminal" evidence="7">
    <location>
        <begin position="11"/>
        <end position="64"/>
    </location>
</feature>
<dbReference type="InterPro" id="IPR050445">
    <property type="entry name" value="Bact_polysacc_biosynth/exp"/>
</dbReference>
<evidence type="ECO:0000256" key="3">
    <source>
        <dbReference type="ARBA" id="ARBA00022692"/>
    </source>
</evidence>
<keyword evidence="4 6" id="KW-1133">Transmembrane helix</keyword>
<organism evidence="8 9">
    <name type="scientific">Herbaspirillum lusitanum</name>
    <dbReference type="NCBI Taxonomy" id="213312"/>
    <lineage>
        <taxon>Bacteria</taxon>
        <taxon>Pseudomonadati</taxon>
        <taxon>Pseudomonadota</taxon>
        <taxon>Betaproteobacteria</taxon>
        <taxon>Burkholderiales</taxon>
        <taxon>Oxalobacteraceae</taxon>
        <taxon>Herbaspirillum</taxon>
    </lineage>
</organism>
<gene>
    <name evidence="8" type="ORF">PQR62_09945</name>
</gene>
<dbReference type="Pfam" id="PF02706">
    <property type="entry name" value="Wzz"/>
    <property type="match status" value="1"/>
</dbReference>
<evidence type="ECO:0000313" key="8">
    <source>
        <dbReference type="EMBL" id="MFL9924587.1"/>
    </source>
</evidence>
<accession>A0ABW9AB08</accession>
<sequence>MSDMPHSQQDDEIRLGDMIEFVRKGWKVIGSCIVLGGVAAWGVAAFTPPKYEASMLVEMEQITTSDGRTGEVEAPALLIERLRQPSAYTKDIADKCGFQDSSYAQETLASIVVAKAPRSLTNVVDFSVRRPNQDVAKGCADALFEMIRAQQEKLAAPFEENLKRSLDNLRKRLQENRDFMAKMESTGLYQTVYLAKRDELVNLSAKIDTLESALLKNHHTRLVTPIYVSSRPVEPRKPLLLIVGLAIGTVVGLMLQLGRIVFNKRK</sequence>
<dbReference type="InterPro" id="IPR003856">
    <property type="entry name" value="LPS_length_determ_N"/>
</dbReference>
<dbReference type="RefSeq" id="WP_408157379.1">
    <property type="nucleotide sequence ID" value="NZ_JAQQFM010000004.1"/>
</dbReference>
<feature type="transmembrane region" description="Helical" evidence="6">
    <location>
        <begin position="28"/>
        <end position="46"/>
    </location>
</feature>
<evidence type="ECO:0000256" key="1">
    <source>
        <dbReference type="ARBA" id="ARBA00004651"/>
    </source>
</evidence>
<feature type="transmembrane region" description="Helical" evidence="6">
    <location>
        <begin position="239"/>
        <end position="262"/>
    </location>
</feature>
<dbReference type="PANTHER" id="PTHR32309:SF31">
    <property type="entry name" value="CAPSULAR EXOPOLYSACCHARIDE FAMILY"/>
    <property type="match status" value="1"/>
</dbReference>
<proteinExistence type="predicted"/>
<comment type="subcellular location">
    <subcellularLocation>
        <location evidence="1">Cell membrane</location>
        <topology evidence="1">Multi-pass membrane protein</topology>
    </subcellularLocation>
</comment>
<evidence type="ECO:0000259" key="7">
    <source>
        <dbReference type="Pfam" id="PF02706"/>
    </source>
</evidence>
<protein>
    <submittedName>
        <fullName evidence="8">Wzz/FepE/Etk N-terminal domain-containing protein</fullName>
    </submittedName>
</protein>
<evidence type="ECO:0000256" key="4">
    <source>
        <dbReference type="ARBA" id="ARBA00022989"/>
    </source>
</evidence>
<keyword evidence="3 6" id="KW-0812">Transmembrane</keyword>
<evidence type="ECO:0000256" key="5">
    <source>
        <dbReference type="ARBA" id="ARBA00023136"/>
    </source>
</evidence>
<keyword evidence="2" id="KW-1003">Cell membrane</keyword>
<name>A0ABW9AB08_9BURK</name>